<evidence type="ECO:0000313" key="3">
    <source>
        <dbReference type="Proteomes" id="UP001159363"/>
    </source>
</evidence>
<feature type="region of interest" description="Disordered" evidence="1">
    <location>
        <begin position="1"/>
        <end position="32"/>
    </location>
</feature>
<name>A0ABQ9IAR3_9NEOP</name>
<evidence type="ECO:0000256" key="1">
    <source>
        <dbReference type="SAM" id="MobiDB-lite"/>
    </source>
</evidence>
<accession>A0ABQ9IAR3</accession>
<sequence>MSAHPPPPRSPEEFDQCRRQCRSDTKKTTEKLEELRLSTFPAAVTIAIGRSTPQAKRKKASQASETDEQWEVRLETARVRNAQACSSETAEQQEARLETVRVHTARSRQTLHADLNLGTFHYDASYDYILHPNNLQSFHIIVPVQYKQKCHWRMILMMHIRMANHKRQTGHWLLVRDNKRYSQIFQHATERHGMTLHDHSGLMILLLLFHVIHNRKKCKLTWTALRARPFTTSLQLKCCNEQQHHEKPPVSMTQVRILQAVAGSSSALARGSAEANLHVRWAVSQQRSPASAARRFSVGGWLATPRSAESTIILALPRRHLAPSRGRHKKCDHCGYVVNPGLNHSEFSYVKIMLDNVFGWQVFSRISHSHSPPFIPALLHTLFKYPHIFTHSLEVDYAAQQRGRFAVITQFDLVEQAIDQRAVGIKLNIL</sequence>
<dbReference type="Proteomes" id="UP001159363">
    <property type="component" value="Chromosome 2"/>
</dbReference>
<gene>
    <name evidence="2" type="ORF">PR048_006331</name>
</gene>
<proteinExistence type="predicted"/>
<reference evidence="2 3" key="1">
    <citation type="submission" date="2023-02" db="EMBL/GenBank/DDBJ databases">
        <title>LHISI_Scaffold_Assembly.</title>
        <authorList>
            <person name="Stuart O.P."/>
            <person name="Cleave R."/>
            <person name="Magrath M.J.L."/>
            <person name="Mikheyev A.S."/>
        </authorList>
    </citation>
    <scope>NUCLEOTIDE SEQUENCE [LARGE SCALE GENOMIC DNA]</scope>
    <source>
        <strain evidence="2">Daus_M_001</strain>
        <tissue evidence="2">Leg muscle</tissue>
    </source>
</reference>
<dbReference type="EMBL" id="JARBHB010000002">
    <property type="protein sequence ID" value="KAJ8893731.1"/>
    <property type="molecule type" value="Genomic_DNA"/>
</dbReference>
<keyword evidence="3" id="KW-1185">Reference proteome</keyword>
<organism evidence="2 3">
    <name type="scientific">Dryococelus australis</name>
    <dbReference type="NCBI Taxonomy" id="614101"/>
    <lineage>
        <taxon>Eukaryota</taxon>
        <taxon>Metazoa</taxon>
        <taxon>Ecdysozoa</taxon>
        <taxon>Arthropoda</taxon>
        <taxon>Hexapoda</taxon>
        <taxon>Insecta</taxon>
        <taxon>Pterygota</taxon>
        <taxon>Neoptera</taxon>
        <taxon>Polyneoptera</taxon>
        <taxon>Phasmatodea</taxon>
        <taxon>Verophasmatodea</taxon>
        <taxon>Anareolatae</taxon>
        <taxon>Phasmatidae</taxon>
        <taxon>Eurycanthinae</taxon>
        <taxon>Dryococelus</taxon>
    </lineage>
</organism>
<protein>
    <submittedName>
        <fullName evidence="2">Uncharacterized protein</fullName>
    </submittedName>
</protein>
<feature type="compositionally biased region" description="Basic and acidic residues" evidence="1">
    <location>
        <begin position="10"/>
        <end position="32"/>
    </location>
</feature>
<evidence type="ECO:0000313" key="2">
    <source>
        <dbReference type="EMBL" id="KAJ8893731.1"/>
    </source>
</evidence>
<comment type="caution">
    <text evidence="2">The sequence shown here is derived from an EMBL/GenBank/DDBJ whole genome shotgun (WGS) entry which is preliminary data.</text>
</comment>